<dbReference type="PIRSF" id="PIRSF006603">
    <property type="entry name" value="DinF"/>
    <property type="match status" value="1"/>
</dbReference>
<dbReference type="RefSeq" id="WP_147656001.1">
    <property type="nucleotide sequence ID" value="NZ_BMFM01000001.1"/>
</dbReference>
<evidence type="ECO:0000313" key="10">
    <source>
        <dbReference type="EMBL" id="QEE20572.1"/>
    </source>
</evidence>
<comment type="similarity">
    <text evidence="2">Belongs to the multi antimicrobial extrusion (MATE) (TC 2.A.66.1) family. MepA subfamily.</text>
</comment>
<dbReference type="GO" id="GO:0046677">
    <property type="term" value="P:response to antibiotic"/>
    <property type="evidence" value="ECO:0007669"/>
    <property type="project" value="UniProtKB-KW"/>
</dbReference>
<dbReference type="PANTHER" id="PTHR43823">
    <property type="entry name" value="SPORULATION PROTEIN YKVU"/>
    <property type="match status" value="1"/>
</dbReference>
<keyword evidence="6" id="KW-0812">Transmembrane</keyword>
<dbReference type="GO" id="GO:0015297">
    <property type="term" value="F:antiporter activity"/>
    <property type="evidence" value="ECO:0007669"/>
    <property type="project" value="InterPro"/>
</dbReference>
<evidence type="ECO:0000256" key="3">
    <source>
        <dbReference type="ARBA" id="ARBA00022106"/>
    </source>
</evidence>
<evidence type="ECO:0000256" key="7">
    <source>
        <dbReference type="ARBA" id="ARBA00022989"/>
    </source>
</evidence>
<evidence type="ECO:0000256" key="8">
    <source>
        <dbReference type="ARBA" id="ARBA00023136"/>
    </source>
</evidence>
<dbReference type="Pfam" id="PF01554">
    <property type="entry name" value="MatE"/>
    <property type="match status" value="2"/>
</dbReference>
<name>A0A5B9DNK9_9HYPH</name>
<sequence length="455" mass="47758">MTAPANSFIAGSIPRVFARTALPIIFLTSLNGLLTVVDAILLGAFVGPDALAAVTLMFPLVMLLSALATMVSSGMASVLARQLGAGHLAEARASFAGTHGLLLAVYVIVLVLFVFAGRPLVDLVAGGEPHLVDMAWQFLAITVFTSPLLLLVAVHSDGLRVEGRIGFMALGGIVVTLGNMVFNVAFIAWAGMGVAGSAWGSALAQALALAVIFAYRGAGKAQLSLGLADLRFWRQGWTEMLALGAPRSLSFIGIALGAAATILALRLHADGGQGETVAAYGVITRIMTFAYLPLLGMSLAMQAVVGNNYGAGLWDRSNAALKLTMVYSLVYSAVVEVVLMVGRESVGAIFVSDPAVIAEVGRIVPFYVLLYFTLGPMMMIASYLQSIGDARRSALLSLARTYLFAVPLTFILPPIMGETGIWVAYPAADFLLVVVTGLVLFGQSRRLGWGLFKTA</sequence>
<dbReference type="KEGG" id="yti:FNA67_10485"/>
<keyword evidence="5" id="KW-1003">Cell membrane</keyword>
<reference evidence="10 11" key="1">
    <citation type="journal article" date="2015" name="Int. J. Syst. Evol. Microbiol.">
        <title>Youhaiella tibetensis gen. nov., sp. nov., isolated from subsurface sediment.</title>
        <authorList>
            <person name="Wang Y.X."/>
            <person name="Huang F.Q."/>
            <person name="Nogi Y."/>
            <person name="Pang S.J."/>
            <person name="Wang P.K."/>
            <person name="Lv J."/>
        </authorList>
    </citation>
    <scope>NUCLEOTIDE SEQUENCE [LARGE SCALE GENOMIC DNA]</scope>
    <source>
        <strain evidence="11">fig4</strain>
    </source>
</reference>
<evidence type="ECO:0000256" key="9">
    <source>
        <dbReference type="ARBA" id="ARBA00023251"/>
    </source>
</evidence>
<accession>A0A5B9DNK9</accession>
<dbReference type="InterPro" id="IPR002528">
    <property type="entry name" value="MATE_fam"/>
</dbReference>
<keyword evidence="4" id="KW-0813">Transport</keyword>
<proteinExistence type="inferred from homology"/>
<dbReference type="CDD" id="cd13143">
    <property type="entry name" value="MATE_MepA_like"/>
    <property type="match status" value="1"/>
</dbReference>
<evidence type="ECO:0000256" key="5">
    <source>
        <dbReference type="ARBA" id="ARBA00022475"/>
    </source>
</evidence>
<evidence type="ECO:0000256" key="6">
    <source>
        <dbReference type="ARBA" id="ARBA00022692"/>
    </source>
</evidence>
<evidence type="ECO:0000256" key="4">
    <source>
        <dbReference type="ARBA" id="ARBA00022448"/>
    </source>
</evidence>
<dbReference type="InterPro" id="IPR045070">
    <property type="entry name" value="MATE_MepA-like"/>
</dbReference>
<dbReference type="InterPro" id="IPR048279">
    <property type="entry name" value="MdtK-like"/>
</dbReference>
<keyword evidence="11" id="KW-1185">Reference proteome</keyword>
<dbReference type="GO" id="GO:0005886">
    <property type="term" value="C:plasma membrane"/>
    <property type="evidence" value="ECO:0007669"/>
    <property type="project" value="UniProtKB-SubCell"/>
</dbReference>
<evidence type="ECO:0000256" key="2">
    <source>
        <dbReference type="ARBA" id="ARBA00008417"/>
    </source>
</evidence>
<evidence type="ECO:0000256" key="1">
    <source>
        <dbReference type="ARBA" id="ARBA00004429"/>
    </source>
</evidence>
<keyword evidence="7" id="KW-1133">Transmembrane helix</keyword>
<keyword evidence="9" id="KW-0046">Antibiotic resistance</keyword>
<comment type="subcellular location">
    <subcellularLocation>
        <location evidence="1">Cell inner membrane</location>
        <topology evidence="1">Multi-pass membrane protein</topology>
    </subcellularLocation>
</comment>
<dbReference type="PANTHER" id="PTHR43823:SF3">
    <property type="entry name" value="MULTIDRUG EXPORT PROTEIN MEPA"/>
    <property type="match status" value="1"/>
</dbReference>
<dbReference type="GO" id="GO:0042910">
    <property type="term" value="F:xenobiotic transmembrane transporter activity"/>
    <property type="evidence" value="ECO:0007669"/>
    <property type="project" value="InterPro"/>
</dbReference>
<protein>
    <recommendedName>
        <fullName evidence="3">Multidrug export protein MepA</fullName>
    </recommendedName>
</protein>
<organism evidence="10 11">
    <name type="scientific">Paradevosia tibetensis</name>
    <dbReference type="NCBI Taxonomy" id="1447062"/>
    <lineage>
        <taxon>Bacteria</taxon>
        <taxon>Pseudomonadati</taxon>
        <taxon>Pseudomonadota</taxon>
        <taxon>Alphaproteobacteria</taxon>
        <taxon>Hyphomicrobiales</taxon>
        <taxon>Devosiaceae</taxon>
        <taxon>Paradevosia</taxon>
    </lineage>
</organism>
<dbReference type="AlphaFoldDB" id="A0A5B9DNK9"/>
<dbReference type="OrthoDB" id="7805940at2"/>
<dbReference type="Proteomes" id="UP000321062">
    <property type="component" value="Chromosome"/>
</dbReference>
<dbReference type="NCBIfam" id="TIGR00797">
    <property type="entry name" value="matE"/>
    <property type="match status" value="1"/>
</dbReference>
<keyword evidence="8" id="KW-0472">Membrane</keyword>
<dbReference type="InterPro" id="IPR051327">
    <property type="entry name" value="MATE_MepA_subfamily"/>
</dbReference>
<evidence type="ECO:0000313" key="11">
    <source>
        <dbReference type="Proteomes" id="UP000321062"/>
    </source>
</evidence>
<dbReference type="EMBL" id="CP041690">
    <property type="protein sequence ID" value="QEE20572.1"/>
    <property type="molecule type" value="Genomic_DNA"/>
</dbReference>
<gene>
    <name evidence="10" type="ORF">FNA67_10485</name>
</gene>